<keyword evidence="1" id="KW-1133">Transmembrane helix</keyword>
<reference evidence="2" key="2">
    <citation type="submission" date="2019-01" db="UniProtKB">
        <authorList>
            <consortium name="EnsemblPlants"/>
        </authorList>
    </citation>
    <scope>IDENTIFICATION</scope>
    <source>
        <strain evidence="2">cv. Heinz 1706</strain>
    </source>
</reference>
<evidence type="ECO:0000313" key="3">
    <source>
        <dbReference type="Proteomes" id="UP000004994"/>
    </source>
</evidence>
<dbReference type="Gramene" id="Solyc03g059500.3.1">
    <property type="protein sequence ID" value="Solyc03g059500.3.1"/>
    <property type="gene ID" value="Solyc03g059500.3"/>
</dbReference>
<accession>A0A3Q7G7R8</accession>
<dbReference type="InParanoid" id="A0A3Q7G7R8"/>
<sequence>MVFCLHNFSSSSFFKYCRNFAFDRLRMLGGKTFCWIRTFWSFQFVAILSSYLYLILRGCVARRFSVCGINGCFQIDISHL</sequence>
<dbReference type="PaxDb" id="4081-Solyc03g059500.2.1"/>
<keyword evidence="1" id="KW-0812">Transmembrane</keyword>
<keyword evidence="3" id="KW-1185">Reference proteome</keyword>
<protein>
    <submittedName>
        <fullName evidence="2">Uncharacterized protein</fullName>
    </submittedName>
</protein>
<dbReference type="AlphaFoldDB" id="A0A3Q7G7R8"/>
<evidence type="ECO:0000313" key="2">
    <source>
        <dbReference type="EnsemblPlants" id="Solyc03g059500.3.1"/>
    </source>
</evidence>
<keyword evidence="1" id="KW-0472">Membrane</keyword>
<dbReference type="Proteomes" id="UP000004994">
    <property type="component" value="Chromosome 3"/>
</dbReference>
<evidence type="ECO:0000256" key="1">
    <source>
        <dbReference type="SAM" id="Phobius"/>
    </source>
</evidence>
<reference evidence="2" key="1">
    <citation type="journal article" date="2012" name="Nature">
        <title>The tomato genome sequence provides insights into fleshy fruit evolution.</title>
        <authorList>
            <consortium name="Tomato Genome Consortium"/>
        </authorList>
    </citation>
    <scope>NUCLEOTIDE SEQUENCE [LARGE SCALE GENOMIC DNA]</scope>
    <source>
        <strain evidence="2">cv. Heinz 1706</strain>
    </source>
</reference>
<dbReference type="EnsemblPlants" id="Solyc03g059500.3.1">
    <property type="protein sequence ID" value="Solyc03g059500.3.1"/>
    <property type="gene ID" value="Solyc03g059500.3"/>
</dbReference>
<feature type="transmembrane region" description="Helical" evidence="1">
    <location>
        <begin position="35"/>
        <end position="56"/>
    </location>
</feature>
<name>A0A3Q7G7R8_SOLLC</name>
<proteinExistence type="predicted"/>
<organism evidence="2">
    <name type="scientific">Solanum lycopersicum</name>
    <name type="common">Tomato</name>
    <name type="synonym">Lycopersicon esculentum</name>
    <dbReference type="NCBI Taxonomy" id="4081"/>
    <lineage>
        <taxon>Eukaryota</taxon>
        <taxon>Viridiplantae</taxon>
        <taxon>Streptophyta</taxon>
        <taxon>Embryophyta</taxon>
        <taxon>Tracheophyta</taxon>
        <taxon>Spermatophyta</taxon>
        <taxon>Magnoliopsida</taxon>
        <taxon>eudicotyledons</taxon>
        <taxon>Gunneridae</taxon>
        <taxon>Pentapetalae</taxon>
        <taxon>asterids</taxon>
        <taxon>lamiids</taxon>
        <taxon>Solanales</taxon>
        <taxon>Solanaceae</taxon>
        <taxon>Solanoideae</taxon>
        <taxon>Solaneae</taxon>
        <taxon>Solanum</taxon>
        <taxon>Solanum subgen. Lycopersicon</taxon>
    </lineage>
</organism>